<evidence type="ECO:0000256" key="1">
    <source>
        <dbReference type="PIRSR" id="PIRSR038896-50"/>
    </source>
</evidence>
<dbReference type="SUPFAM" id="SSF56281">
    <property type="entry name" value="Metallo-hydrolase/oxidoreductase"/>
    <property type="match status" value="1"/>
</dbReference>
<feature type="binding site" evidence="1">
    <location>
        <position position="181"/>
    </location>
    <ligand>
        <name>an N-acyl-1,2-diacyl-sn-glycero-3-phosphoethanolamine</name>
        <dbReference type="ChEBI" id="CHEBI:62537"/>
    </ligand>
</feature>
<dbReference type="PANTHER" id="PTHR15032">
    <property type="entry name" value="N-ACYL-PHOSPHATIDYLETHANOLAMINE-HYDROLYZING PHOSPHOLIPASE D"/>
    <property type="match status" value="1"/>
</dbReference>
<feature type="binding site" evidence="1">
    <location>
        <position position="344"/>
    </location>
    <ligand>
        <name>an N-acyl-1,2-diacyl-sn-glycero-3-phosphoethanolamine</name>
        <dbReference type="ChEBI" id="CHEBI:62537"/>
    </ligand>
</feature>
<proteinExistence type="predicted"/>
<protein>
    <recommendedName>
        <fullName evidence="3">Metallo-beta-lactamase domain-containing protein</fullName>
    </recommendedName>
</protein>
<dbReference type="GO" id="GO:0070292">
    <property type="term" value="P:N-acylphosphatidylethanolamine metabolic process"/>
    <property type="evidence" value="ECO:0007669"/>
    <property type="project" value="TreeGrafter"/>
</dbReference>
<evidence type="ECO:0000256" key="2">
    <source>
        <dbReference type="SAM" id="MobiDB-lite"/>
    </source>
</evidence>
<reference evidence="4" key="1">
    <citation type="submission" date="2020-03" db="EMBL/GenBank/DDBJ databases">
        <title>A mixture of massive structural variations and highly conserved coding sequences in Ustilaginoidea virens genome.</title>
        <authorList>
            <person name="Zhang K."/>
            <person name="Zhao Z."/>
            <person name="Zhang Z."/>
            <person name="Li Y."/>
            <person name="Hsiang T."/>
            <person name="Sun W."/>
        </authorList>
    </citation>
    <scope>NUCLEOTIDE SEQUENCE</scope>
    <source>
        <strain evidence="4">UV-8b</strain>
    </source>
</reference>
<feature type="region of interest" description="Disordered" evidence="2">
    <location>
        <begin position="1"/>
        <end position="27"/>
    </location>
</feature>
<dbReference type="InterPro" id="IPR036866">
    <property type="entry name" value="RibonucZ/Hydroxyglut_hydro"/>
</dbReference>
<dbReference type="RefSeq" id="XP_042994075.1">
    <property type="nucleotide sequence ID" value="XM_043138141.1"/>
</dbReference>
<dbReference type="GO" id="GO:0070291">
    <property type="term" value="P:N-acylethanolamine metabolic process"/>
    <property type="evidence" value="ECO:0007669"/>
    <property type="project" value="TreeGrafter"/>
</dbReference>
<dbReference type="InterPro" id="IPR001279">
    <property type="entry name" value="Metallo-B-lactamas"/>
</dbReference>
<organism evidence="4 5">
    <name type="scientific">Ustilaginoidea virens</name>
    <name type="common">Rice false smut fungus</name>
    <name type="synonym">Villosiclava virens</name>
    <dbReference type="NCBI Taxonomy" id="1159556"/>
    <lineage>
        <taxon>Eukaryota</taxon>
        <taxon>Fungi</taxon>
        <taxon>Dikarya</taxon>
        <taxon>Ascomycota</taxon>
        <taxon>Pezizomycotina</taxon>
        <taxon>Sordariomycetes</taxon>
        <taxon>Hypocreomycetidae</taxon>
        <taxon>Hypocreales</taxon>
        <taxon>Clavicipitaceae</taxon>
        <taxon>Ustilaginoidea</taxon>
    </lineage>
</organism>
<keyword evidence="5" id="KW-1185">Reference proteome</keyword>
<dbReference type="Gene3D" id="3.60.15.10">
    <property type="entry name" value="Ribonuclease Z/Hydroxyacylglutathione hydrolase-like"/>
    <property type="match status" value="1"/>
</dbReference>
<evidence type="ECO:0000313" key="5">
    <source>
        <dbReference type="Proteomes" id="UP000027002"/>
    </source>
</evidence>
<gene>
    <name evidence="4" type="ORF">UV8b_00643</name>
</gene>
<evidence type="ECO:0000313" key="4">
    <source>
        <dbReference type="EMBL" id="QUC16402.1"/>
    </source>
</evidence>
<dbReference type="GO" id="GO:0070290">
    <property type="term" value="F:N-acylphosphatidylethanolamine-specific phospholipase D activity"/>
    <property type="evidence" value="ECO:0007669"/>
    <property type="project" value="InterPro"/>
</dbReference>
<dbReference type="GO" id="GO:0008270">
    <property type="term" value="F:zinc ion binding"/>
    <property type="evidence" value="ECO:0007669"/>
    <property type="project" value="InterPro"/>
</dbReference>
<dbReference type="GO" id="GO:0005737">
    <property type="term" value="C:cytoplasm"/>
    <property type="evidence" value="ECO:0007669"/>
    <property type="project" value="TreeGrafter"/>
</dbReference>
<dbReference type="Proteomes" id="UP000027002">
    <property type="component" value="Chromosome 1"/>
</dbReference>
<evidence type="ECO:0000259" key="3">
    <source>
        <dbReference type="Pfam" id="PF12706"/>
    </source>
</evidence>
<sequence>MTSTASPSDGSGPALGPAPAPAAASSAAYSTAVSRIHGRSNIPDEAASNPHHVLKGGTVAGFKNPHLRSTPYGWLSLLKNIVLPTLRGDLERPDTSPPTVTVREPEWLPCRTWSDKLRATWLGHACCYVEYPSGLRVLFDPVFEDRCSPFSFMGPKRYTSRPCNLKDIPVIDAVVISHSHYDHLSHASVLEIQRHHPHVQFFVGLGLETWFRSNGLRNVTELDWWEEAELTVRVDGPDGRDSISARISALPCQHTSARTPWDKDSTLWCSWAVKSGGKSVWFGGDTGYRAVPRLPAGTDDYGPELASLPRCPQFKQIGELRGPFDLGLIPIGAYHPRPVFSAMHANPFDSVEMFVDTRCQRALGIHWGTWALTMEPVLEPPKLLREALGRKGIPETGVFDVCDIGDSREF</sequence>
<dbReference type="PANTHER" id="PTHR15032:SF4">
    <property type="entry name" value="N-ACYL-PHOSPHATIDYLETHANOLAMINE-HYDROLYZING PHOSPHOLIPASE D"/>
    <property type="match status" value="1"/>
</dbReference>
<dbReference type="FunFam" id="3.60.15.10:FF:000048">
    <property type="entry name" value="Zn-dependent hydrolase/oxidoreductase family protein, putative"/>
    <property type="match status" value="1"/>
</dbReference>
<accession>A0A8E5MEJ0</accession>
<dbReference type="InterPro" id="IPR024884">
    <property type="entry name" value="NAPE-PLD"/>
</dbReference>
<dbReference type="Pfam" id="PF12706">
    <property type="entry name" value="Lactamase_B_2"/>
    <property type="match status" value="1"/>
</dbReference>
<dbReference type="AlphaFoldDB" id="A0A8E5MEJ0"/>
<dbReference type="KEGG" id="uvi:66061421"/>
<dbReference type="GeneID" id="66061421"/>
<feature type="domain" description="Metallo-beta-lactamase" evidence="3">
    <location>
        <begin position="136"/>
        <end position="367"/>
    </location>
</feature>
<dbReference type="EMBL" id="CP072753">
    <property type="protein sequence ID" value="QUC16402.1"/>
    <property type="molecule type" value="Genomic_DNA"/>
</dbReference>
<dbReference type="OrthoDB" id="332863at2759"/>
<dbReference type="PIRSF" id="PIRSF038896">
    <property type="entry name" value="NAPE-PLD"/>
    <property type="match status" value="1"/>
</dbReference>
<name>A0A8E5MEJ0_USTVR</name>